<accession>A0A7X3LR30</accession>
<dbReference type="Gene3D" id="2.60.120.620">
    <property type="entry name" value="q2cbj1_9rhob like domain"/>
    <property type="match status" value="1"/>
</dbReference>
<dbReference type="SUPFAM" id="SSF51197">
    <property type="entry name" value="Clavaminate synthase-like"/>
    <property type="match status" value="1"/>
</dbReference>
<dbReference type="InterPro" id="IPR008775">
    <property type="entry name" value="Phytyl_CoA_dOase-like"/>
</dbReference>
<evidence type="ECO:0000313" key="1">
    <source>
        <dbReference type="EMBL" id="MXN63534.1"/>
    </source>
</evidence>
<keyword evidence="1" id="KW-0560">Oxidoreductase</keyword>
<protein>
    <submittedName>
        <fullName evidence="1">Phytanoyl-CoA dioxygenase</fullName>
    </submittedName>
</protein>
<keyword evidence="2" id="KW-1185">Reference proteome</keyword>
<keyword evidence="1" id="KW-0223">Dioxygenase</keyword>
<dbReference type="Proteomes" id="UP000433101">
    <property type="component" value="Unassembled WGS sequence"/>
</dbReference>
<reference evidence="1 2" key="1">
    <citation type="submission" date="2019-12" db="EMBL/GenBank/DDBJ databases">
        <authorList>
            <person name="Li M."/>
        </authorList>
    </citation>
    <scope>NUCLEOTIDE SEQUENCE [LARGE SCALE GENOMIC DNA]</scope>
    <source>
        <strain evidence="1 2">GBMRC 2046</strain>
    </source>
</reference>
<organism evidence="1 2">
    <name type="scientific">Stappia sediminis</name>
    <dbReference type="NCBI Taxonomy" id="2692190"/>
    <lineage>
        <taxon>Bacteria</taxon>
        <taxon>Pseudomonadati</taxon>
        <taxon>Pseudomonadota</taxon>
        <taxon>Alphaproteobacteria</taxon>
        <taxon>Hyphomicrobiales</taxon>
        <taxon>Stappiaceae</taxon>
        <taxon>Stappia</taxon>
    </lineage>
</organism>
<dbReference type="AlphaFoldDB" id="A0A7X3LR30"/>
<gene>
    <name evidence="1" type="ORF">GR183_01340</name>
</gene>
<dbReference type="Pfam" id="PF05721">
    <property type="entry name" value="PhyH"/>
    <property type="match status" value="1"/>
</dbReference>
<sequence length="344" mass="38507">MRTKDLLLAPLHIAALASGAKSFCDNPILGSPWLNGKGLHRQRIKLAENMSDMRRRRLENLVSGQEAESFERDGFIVLENVLADDDFARLSNEVERNRFRATEMKQGNAVTRFIPLPPHLLKSYPALRDFTGGRVFRDRLRYVASTRGDPITYLHTVLTDPGKGKPDPQTAFHSDTFHATAKAWFFLRDVHEEDGPFVYVPGSHRLTPGRLAWEQAQSEHAASHPNRLHARGSFRATADEIRSMGFGEPRSLAVPANTLIVADTHGFHARGPSSRPSVRIGIYGSLRRSPFLPWTGLDPFCLPGIVGRKAVMHEWLDRKMANYKGKKPSLLDVGMLHPGDPAVR</sequence>
<dbReference type="GO" id="GO:0016706">
    <property type="term" value="F:2-oxoglutarate-dependent dioxygenase activity"/>
    <property type="evidence" value="ECO:0007669"/>
    <property type="project" value="UniProtKB-ARBA"/>
</dbReference>
<name>A0A7X3LR30_9HYPH</name>
<proteinExistence type="predicted"/>
<evidence type="ECO:0000313" key="2">
    <source>
        <dbReference type="Proteomes" id="UP000433101"/>
    </source>
</evidence>
<comment type="caution">
    <text evidence="1">The sequence shown here is derived from an EMBL/GenBank/DDBJ whole genome shotgun (WGS) entry which is preliminary data.</text>
</comment>
<dbReference type="EMBL" id="WUMV01000001">
    <property type="protein sequence ID" value="MXN63534.1"/>
    <property type="molecule type" value="Genomic_DNA"/>
</dbReference>